<reference evidence="6 7" key="1">
    <citation type="submission" date="2020-02" db="EMBL/GenBank/DDBJ databases">
        <title>Aliifodinibius halophilus 2W32, complete genome.</title>
        <authorList>
            <person name="Li Y."/>
            <person name="Wu S."/>
        </authorList>
    </citation>
    <scope>NUCLEOTIDE SEQUENCE [LARGE SCALE GENOMIC DNA]</scope>
    <source>
        <strain evidence="6 7">2W32</strain>
    </source>
</reference>
<dbReference type="PANTHER" id="PTHR13412:SF0">
    <property type="entry name" value="T-CELL IMMUNOMODULATORY PROTEIN"/>
    <property type="match status" value="1"/>
</dbReference>
<evidence type="ECO:0000256" key="1">
    <source>
        <dbReference type="ARBA" id="ARBA00022729"/>
    </source>
</evidence>
<dbReference type="Pfam" id="PF18962">
    <property type="entry name" value="Por_Secre_tail"/>
    <property type="match status" value="1"/>
</dbReference>
<dbReference type="NCBIfam" id="TIGR04183">
    <property type="entry name" value="Por_Secre_tail"/>
    <property type="match status" value="1"/>
</dbReference>
<evidence type="ECO:0000259" key="5">
    <source>
        <dbReference type="Pfam" id="PF18962"/>
    </source>
</evidence>
<dbReference type="Gene3D" id="2.130.10.130">
    <property type="entry name" value="Integrin alpha, N-terminal"/>
    <property type="match status" value="5"/>
</dbReference>
<gene>
    <name evidence="6" type="ORF">G3569_11245</name>
</gene>
<proteinExistence type="predicted"/>
<accession>A0A6M1TDP3</accession>
<comment type="caution">
    <text evidence="6">The sequence shown here is derived from an EMBL/GenBank/DDBJ whole genome shotgun (WGS) entry which is preliminary data.</text>
</comment>
<dbReference type="InterPro" id="IPR028994">
    <property type="entry name" value="Integrin_alpha_N"/>
</dbReference>
<organism evidence="6 7">
    <name type="scientific">Fodinibius halophilus</name>
    <dbReference type="NCBI Taxonomy" id="1736908"/>
    <lineage>
        <taxon>Bacteria</taxon>
        <taxon>Pseudomonadati</taxon>
        <taxon>Balneolota</taxon>
        <taxon>Balneolia</taxon>
        <taxon>Balneolales</taxon>
        <taxon>Balneolaceae</taxon>
        <taxon>Fodinibius</taxon>
    </lineage>
</organism>
<dbReference type="InterPro" id="IPR024881">
    <property type="entry name" value="Tip"/>
</dbReference>
<evidence type="ECO:0000313" key="6">
    <source>
        <dbReference type="EMBL" id="NGP88934.1"/>
    </source>
</evidence>
<dbReference type="SUPFAM" id="SSF69318">
    <property type="entry name" value="Integrin alpha N-terminal domain"/>
    <property type="match status" value="3"/>
</dbReference>
<evidence type="ECO:0000256" key="3">
    <source>
        <dbReference type="ARBA" id="ARBA00023180"/>
    </source>
</evidence>
<dbReference type="RefSeq" id="WP_165269159.1">
    <property type="nucleotide sequence ID" value="NZ_JAALLS010000013.1"/>
</dbReference>
<feature type="region of interest" description="Disordered" evidence="4">
    <location>
        <begin position="93"/>
        <end position="138"/>
    </location>
</feature>
<dbReference type="InterPro" id="IPR026444">
    <property type="entry name" value="Secre_tail"/>
</dbReference>
<dbReference type="InterPro" id="IPR013519">
    <property type="entry name" value="Int_alpha_beta-p"/>
</dbReference>
<dbReference type="EMBL" id="JAALLS010000013">
    <property type="protein sequence ID" value="NGP88934.1"/>
    <property type="molecule type" value="Genomic_DNA"/>
</dbReference>
<evidence type="ECO:0000256" key="4">
    <source>
        <dbReference type="SAM" id="MobiDB-lite"/>
    </source>
</evidence>
<dbReference type="Pfam" id="PF13517">
    <property type="entry name" value="FG-GAP_3"/>
    <property type="match status" value="3"/>
</dbReference>
<protein>
    <submittedName>
        <fullName evidence="6">T9SS type A sorting domain-containing protein</fullName>
    </submittedName>
</protein>
<keyword evidence="1" id="KW-0732">Signal</keyword>
<name>A0A6M1TDP3_9BACT</name>
<dbReference type="InterPro" id="IPR013517">
    <property type="entry name" value="FG-GAP"/>
</dbReference>
<feature type="compositionally biased region" description="Polar residues" evidence="4">
    <location>
        <begin position="93"/>
        <end position="107"/>
    </location>
</feature>
<dbReference type="PROSITE" id="PS51470">
    <property type="entry name" value="FG_GAP"/>
    <property type="match status" value="1"/>
</dbReference>
<evidence type="ECO:0000313" key="7">
    <source>
        <dbReference type="Proteomes" id="UP000479132"/>
    </source>
</evidence>
<keyword evidence="2" id="KW-0677">Repeat</keyword>
<keyword evidence="7" id="KW-1185">Reference proteome</keyword>
<evidence type="ECO:0000256" key="2">
    <source>
        <dbReference type="ARBA" id="ARBA00022737"/>
    </source>
</evidence>
<feature type="domain" description="Secretion system C-terminal sorting" evidence="5">
    <location>
        <begin position="1444"/>
        <end position="1519"/>
    </location>
</feature>
<dbReference type="PANTHER" id="PTHR13412">
    <property type="entry name" value="T-CELL IMMUNOMODULATORY PROTEIN HOMOLOG"/>
    <property type="match status" value="1"/>
</dbReference>
<dbReference type="SMART" id="SM00191">
    <property type="entry name" value="Int_alpha"/>
    <property type="match status" value="5"/>
</dbReference>
<keyword evidence="3" id="KW-0325">Glycoprotein</keyword>
<dbReference type="Proteomes" id="UP000479132">
    <property type="component" value="Unassembled WGS sequence"/>
</dbReference>
<sequence>MECNCSKGTAFLTAVLLFLMGIVFSIPSDLKAQQKPWSEKLNPPFYQLKMEQLKRHLQQNNTSHFNGEQLSPVKSGVDLPSLSDEYTAFIDDQSWNRNSNPNPSQNFALFKQGRPAGNIDGDANGTNDYVVSSPARDERTPALEDQVWKTAVFYGDNTTGTPDQIVYRRLVPVGDINGDGYADAVAYEPGFLEHPSTDDDTPYIYTGSSSGYQKTSVVFQGMGEKMIPFQDINNDGFDDVFMYSPYDGDFFITWGRTLQSSDFYPQDFSSLLTSNNKSIAVDDIDGDTFTEIVELSGYSDTGGQVVVFEVDTAAQSMAANDAVTTEQSFSYSAFDESADSNHLNLVDYDGDGYLEILIGHEWVDQKYLVPYDATNLQYQNTGITLFNGPLYPMGDLNNDGHDDFVIADTTKSNNQAHIAYGPDDVNTKLSLDVPLKGVNGTDLGWEWGANLKMQGVFGDLTGDGVDDLLISHFEFDNTSPTVGRRIVNGIQSGSETHSSSFHQYSLENFFSGVAATEEVGDLNDDGIADFAIGFFNLNKVEIFFGGSTISSTPDKTITLNYSPMGLAGGDFNNDGVDDLVIPGGTENQSSATLSIFFGGPSMDVTADNTISSSNFQSVDYPALVNAVNVGDVNNDGIEDFFIGSGPAANATNSDDLNDREFINDLYLFFGSSSIDTKTGPDITISVAPTGSQYMWAGESGAGLGDINADGVDDFAVGVPFVPNQNNGSTGQVQIYNGTSSPSFSSPDVTLNAPESTTGFGWSVTAGDFTGDGHNDMGVSAINVYSEMTDTPPLIQIYHGGTAFDTQPDRSLAIPDFRFYNEVSDAGVLTQNRGQIESVTDFTNDGKDELVAGTGDRNSHAALYTFNSANAVPEIAIKAPNKGAGLGGSHGMAVGDFNNDGQVDLVLSQPNDNNDAFRSSRVYRYGLPKPLAITKVEDVPDDQGNRIRVHAGGFFMDALSQNIYGFDSWSVWRMTENGGWTNVKTVSPSNEGAQFVDVTVNKNQPTGIDSVDNSYVFRLEIFESEGGVIARSDTASGRAYDNVAPSSVSSVNIKEENGDQILSWQPEGYQDIREYLVYETDATGSTVRKILGRSTSTNFLLQNNFEGVQNFGIKARDVNNNIGTASAPVTGIFPQTQSYNIKEGWSLIGLPVEAGPGDIDSLMSLVSNGAIYSYNGTYQQVDDIQAGQGYWAKFSTQELQELTGLPETELTLSLKKGWNMISGVGGALDVADIKDKNGVIVPGTVYSFDQSYAQADTIRPGAGYWIRASEAASITLTHPELLANSKAAKEKPALAKSSEQVEDPFDELIISSGDYQRTLYFGDKLPENTKMASYSLPPLPPGPVFDARFKNDTRLIEGNDLYVKINKLPETAVTVETQMQSMAEYSHFTVKEYADGQLLKKYRVGTNKEFRLAHSETDLVQMSPANGSSVSGSKLPDSFKLKQNYPNPFNPTTQIRYSVPEATEVTLEVFNILGKRVATLVDEQKDPGNYQVTFDGANLASGIYLYRLQAGSYVATRKLILAK</sequence>
<dbReference type="Gene3D" id="2.60.40.4070">
    <property type="match status" value="1"/>
</dbReference>